<dbReference type="Proteomes" id="UP001497512">
    <property type="component" value="Chromosome 16"/>
</dbReference>
<proteinExistence type="predicted"/>
<name>A0ABP0TXH3_9BRYO</name>
<keyword evidence="5" id="KW-0539">Nucleus</keyword>
<dbReference type="Gene3D" id="3.30.730.10">
    <property type="entry name" value="AP2/ERF domain"/>
    <property type="match status" value="2"/>
</dbReference>
<gene>
    <name evidence="7" type="ORF">CSSPTR1EN2_LOCUS8870</name>
</gene>
<accession>A0ABP0TXH3</accession>
<evidence type="ECO:0000256" key="1">
    <source>
        <dbReference type="ARBA" id="ARBA00004123"/>
    </source>
</evidence>
<evidence type="ECO:0000256" key="2">
    <source>
        <dbReference type="ARBA" id="ARBA00023015"/>
    </source>
</evidence>
<evidence type="ECO:0000256" key="5">
    <source>
        <dbReference type="ARBA" id="ARBA00023242"/>
    </source>
</evidence>
<dbReference type="InterPro" id="IPR001471">
    <property type="entry name" value="AP2/ERF_dom"/>
</dbReference>
<dbReference type="PANTHER" id="PTHR32467:SF90">
    <property type="entry name" value="AP2-LIKE ETHYLENE-RESPONSIVE TRANSCRIPTION FACTOR AIL1"/>
    <property type="match status" value="1"/>
</dbReference>
<evidence type="ECO:0000313" key="8">
    <source>
        <dbReference type="Proteomes" id="UP001497512"/>
    </source>
</evidence>
<sequence length="559" mass="62815">MVIGEFVMDDVMTKSLSSCGDVEDCSNAVAAGAILSADDENYMSLYNLHGFQRDDNAKLLDLHGFPPLDIACTKIMSNSFGAFHEAWRGTDELWELGGLPLDHTFSGLMTIPDESIDGGHADHSIMMSSPDDEQPPYCADLIGSDQLHCEYMDIEENCWIPDQSTTATCDAAIRNLIEADYLEDPARLCTTTAAPARGTDILYADRMSGGTWTQKQHNEVFIRDRSTTTCSVVPVQVPADADAAVLRRLSRVRLGHSHSKLRDWVPCAEGAVSIPESMRLVEEQKQVVSFDMLFNRDDQTANGDNTCLYDVTQVCQSLQAAEQPRHESCEQSRMSIEPCVDQPTPEKEFGMTRSAHVHGSTKSHRKKLIGVTKHRTSERFEAHIWNDLDKSTKRCGKQGHYVSRIEAARIHDLSALKLGIPSRRPYAINFPADLYHEDLEEIKDVPWKDYLWILKSSKKHSKWEARVGYNKTPSSNSDLYLGIYVDKIVAAHAHDLAALHFHKGKRHCKTNFHPASYPREAIDMFMQSVQKGDFTVPFLDKMPSYKLSFKCLQQPLSIT</sequence>
<organism evidence="7 8">
    <name type="scientific">Sphagnum troendelagicum</name>
    <dbReference type="NCBI Taxonomy" id="128251"/>
    <lineage>
        <taxon>Eukaryota</taxon>
        <taxon>Viridiplantae</taxon>
        <taxon>Streptophyta</taxon>
        <taxon>Embryophyta</taxon>
        <taxon>Bryophyta</taxon>
        <taxon>Sphagnophytina</taxon>
        <taxon>Sphagnopsida</taxon>
        <taxon>Sphagnales</taxon>
        <taxon>Sphagnaceae</taxon>
        <taxon>Sphagnum</taxon>
    </lineage>
</organism>
<keyword evidence="8" id="KW-1185">Reference proteome</keyword>
<feature type="domain" description="AP2/ERF" evidence="6">
    <location>
        <begin position="441"/>
        <end position="513"/>
    </location>
</feature>
<dbReference type="PANTHER" id="PTHR32467">
    <property type="entry name" value="AP2-LIKE ETHYLENE-RESPONSIVE TRANSCRIPTION FACTOR"/>
    <property type="match status" value="1"/>
</dbReference>
<reference evidence="7" key="1">
    <citation type="submission" date="2024-02" db="EMBL/GenBank/DDBJ databases">
        <authorList>
            <consortium name="ELIXIR-Norway"/>
            <consortium name="Elixir Norway"/>
        </authorList>
    </citation>
    <scope>NUCLEOTIDE SEQUENCE</scope>
</reference>
<dbReference type="PROSITE" id="PS51032">
    <property type="entry name" value="AP2_ERF"/>
    <property type="match status" value="2"/>
</dbReference>
<evidence type="ECO:0000256" key="3">
    <source>
        <dbReference type="ARBA" id="ARBA00023125"/>
    </source>
</evidence>
<feature type="domain" description="AP2/ERF" evidence="6">
    <location>
        <begin position="367"/>
        <end position="431"/>
    </location>
</feature>
<keyword evidence="2" id="KW-0805">Transcription regulation</keyword>
<keyword evidence="3" id="KW-0238">DNA-binding</keyword>
<evidence type="ECO:0000313" key="7">
    <source>
        <dbReference type="EMBL" id="CAK9207565.1"/>
    </source>
</evidence>
<dbReference type="InterPro" id="IPR036955">
    <property type="entry name" value="AP2/ERF_dom_sf"/>
</dbReference>
<evidence type="ECO:0000256" key="4">
    <source>
        <dbReference type="ARBA" id="ARBA00023163"/>
    </source>
</evidence>
<keyword evidence="4" id="KW-0804">Transcription</keyword>
<evidence type="ECO:0000259" key="6">
    <source>
        <dbReference type="PROSITE" id="PS51032"/>
    </source>
</evidence>
<protein>
    <recommendedName>
        <fullName evidence="6">AP2/ERF domain-containing protein</fullName>
    </recommendedName>
</protein>
<comment type="subcellular location">
    <subcellularLocation>
        <location evidence="1">Nucleus</location>
    </subcellularLocation>
</comment>
<dbReference type="EMBL" id="OZ019908">
    <property type="protein sequence ID" value="CAK9207565.1"/>
    <property type="molecule type" value="Genomic_DNA"/>
</dbReference>